<protein>
    <submittedName>
        <fullName evidence="2">Uncharacterized protein</fullName>
    </submittedName>
</protein>
<evidence type="ECO:0000313" key="3">
    <source>
        <dbReference type="Proteomes" id="UP000007322"/>
    </source>
</evidence>
<dbReference type="VEuPathDB" id="FungiDB:MYCTH_2309160"/>
<evidence type="ECO:0000256" key="1">
    <source>
        <dbReference type="SAM" id="MobiDB-lite"/>
    </source>
</evidence>
<name>G2QI09_THET4</name>
<dbReference type="PANTHER" id="PTHR38791:SF13">
    <property type="entry name" value="ZN(2)-C6 FUNGAL-TYPE DOMAIN-CONTAINING PROTEIN"/>
    <property type="match status" value="1"/>
</dbReference>
<feature type="compositionally biased region" description="Gly residues" evidence="1">
    <location>
        <begin position="313"/>
        <end position="324"/>
    </location>
</feature>
<dbReference type="GeneID" id="11511203"/>
<proteinExistence type="predicted"/>
<accession>G2QI09</accession>
<feature type="region of interest" description="Disordered" evidence="1">
    <location>
        <begin position="285"/>
        <end position="324"/>
    </location>
</feature>
<dbReference type="HOGENOM" id="CLU_839485_0_0_1"/>
<dbReference type="OrthoDB" id="4584829at2759"/>
<sequence>MGAEWWLEDAVIDPTAAECQRLNLKVGELRAEVIRLMSSVTRTQENIGRVQDLMRRAQDLDQQAAAWMKSVPEAWQPRTLCWQLQSLAVPGGSDYSKAEVFPGRVDAYRDFWVASVWNQVRTARLILMSIIVRCAAWVCSPLDYRTTPEYATSARVCVDMISDILASVPYHLGWHTKRRDLVPEDDPACFGCGDEQGIKGLAGYFLSWPLACVLTQDYTTDAQRAYIKGRLKHIADELGIKYAHILSSLNVRVPSLLIRSNGLLAQPYPMDHSFGKLISSARKPYPAPKGCTQNQQLHQEVREPAQPVQVQGGSAGASGAGRYR</sequence>
<gene>
    <name evidence="2" type="ORF">MYCTH_2309160</name>
</gene>
<dbReference type="RefSeq" id="XP_003665443.1">
    <property type="nucleotide sequence ID" value="XM_003665395.1"/>
</dbReference>
<dbReference type="InParanoid" id="G2QI09"/>
<dbReference type="EMBL" id="CP003006">
    <property type="protein sequence ID" value="AEO60198.1"/>
    <property type="molecule type" value="Genomic_DNA"/>
</dbReference>
<dbReference type="AlphaFoldDB" id="G2QI09"/>
<dbReference type="InterPro" id="IPR053175">
    <property type="entry name" value="DHMBA_Reg_Transcription_Factor"/>
</dbReference>
<keyword evidence="3" id="KW-1185">Reference proteome</keyword>
<dbReference type="STRING" id="573729.G2QI09"/>
<dbReference type="eggNOG" id="ENOG502S0C8">
    <property type="taxonomic scope" value="Eukaryota"/>
</dbReference>
<dbReference type="PANTHER" id="PTHR38791">
    <property type="entry name" value="ZN(II)2CYS6 TRANSCRIPTION FACTOR (EUROFUNG)-RELATED-RELATED"/>
    <property type="match status" value="1"/>
</dbReference>
<reference evidence="2 3" key="1">
    <citation type="journal article" date="2011" name="Nat. Biotechnol.">
        <title>Comparative genomic analysis of the thermophilic biomass-degrading fungi Myceliophthora thermophila and Thielavia terrestris.</title>
        <authorList>
            <person name="Berka R.M."/>
            <person name="Grigoriev I.V."/>
            <person name="Otillar R."/>
            <person name="Salamov A."/>
            <person name="Grimwood J."/>
            <person name="Reid I."/>
            <person name="Ishmael N."/>
            <person name="John T."/>
            <person name="Darmond C."/>
            <person name="Moisan M.-C."/>
            <person name="Henrissat B."/>
            <person name="Coutinho P.M."/>
            <person name="Lombard V."/>
            <person name="Natvig D.O."/>
            <person name="Lindquist E."/>
            <person name="Schmutz J."/>
            <person name="Lucas S."/>
            <person name="Harris P."/>
            <person name="Powlowski J."/>
            <person name="Bellemare A."/>
            <person name="Taylor D."/>
            <person name="Butler G."/>
            <person name="de Vries R.P."/>
            <person name="Allijn I.E."/>
            <person name="van den Brink J."/>
            <person name="Ushinsky S."/>
            <person name="Storms R."/>
            <person name="Powell A.J."/>
            <person name="Paulsen I.T."/>
            <person name="Elbourne L.D.H."/>
            <person name="Baker S.E."/>
            <person name="Magnuson J."/>
            <person name="LaBoissiere S."/>
            <person name="Clutterbuck A.J."/>
            <person name="Martinez D."/>
            <person name="Wogulis M."/>
            <person name="de Leon A.L."/>
            <person name="Rey M.W."/>
            <person name="Tsang A."/>
        </authorList>
    </citation>
    <scope>NUCLEOTIDE SEQUENCE [LARGE SCALE GENOMIC DNA]</scope>
    <source>
        <strain evidence="3">ATCC 42464 / BCRC 31852 / DSM 1799</strain>
    </source>
</reference>
<organism evidence="2 3">
    <name type="scientific">Thermothelomyces thermophilus (strain ATCC 42464 / BCRC 31852 / DSM 1799)</name>
    <name type="common">Sporotrichum thermophile</name>
    <dbReference type="NCBI Taxonomy" id="573729"/>
    <lineage>
        <taxon>Eukaryota</taxon>
        <taxon>Fungi</taxon>
        <taxon>Dikarya</taxon>
        <taxon>Ascomycota</taxon>
        <taxon>Pezizomycotina</taxon>
        <taxon>Sordariomycetes</taxon>
        <taxon>Sordariomycetidae</taxon>
        <taxon>Sordariales</taxon>
        <taxon>Chaetomiaceae</taxon>
        <taxon>Thermothelomyces</taxon>
    </lineage>
</organism>
<dbReference type="KEGG" id="mtm:MYCTH_2309160"/>
<dbReference type="OMA" id="WWIEDAV"/>
<dbReference type="Proteomes" id="UP000007322">
    <property type="component" value="Chromosome 5"/>
</dbReference>
<evidence type="ECO:0000313" key="2">
    <source>
        <dbReference type="EMBL" id="AEO60198.1"/>
    </source>
</evidence>